<protein>
    <submittedName>
        <fullName evidence="2">Uncharacterized protein</fullName>
    </submittedName>
</protein>
<dbReference type="AlphaFoldDB" id="A0A218VBX6"/>
<evidence type="ECO:0000313" key="3">
    <source>
        <dbReference type="Proteomes" id="UP000197619"/>
    </source>
</evidence>
<evidence type="ECO:0000256" key="1">
    <source>
        <dbReference type="SAM" id="Phobius"/>
    </source>
</evidence>
<keyword evidence="1" id="KW-1133">Transmembrane helix</keyword>
<dbReference type="Proteomes" id="UP000197619">
    <property type="component" value="Unassembled WGS sequence"/>
</dbReference>
<reference evidence="2 3" key="1">
    <citation type="submission" date="2017-05" db="EMBL/GenBank/DDBJ databases">
        <title>Genome of assembly of the Bengalese finch, Lonchura striata domestica.</title>
        <authorList>
            <person name="Colquitt B.M."/>
            <person name="Brainard M.S."/>
        </authorList>
    </citation>
    <scope>NUCLEOTIDE SEQUENCE [LARGE SCALE GENOMIC DNA]</scope>
    <source>
        <strain evidence="2">White83orange57</strain>
    </source>
</reference>
<keyword evidence="1" id="KW-0812">Transmembrane</keyword>
<feature type="transmembrane region" description="Helical" evidence="1">
    <location>
        <begin position="26"/>
        <end position="45"/>
    </location>
</feature>
<sequence length="65" mass="7497">MYKGILPNQQDTLGIYWLTKKMSKSFSIFPQAELIFTAVLVAITYSQTQKLSYTPAYGNKERFLI</sequence>
<accession>A0A218VBX6</accession>
<dbReference type="EMBL" id="MUZQ01000012">
    <property type="protein sequence ID" value="OWK63426.1"/>
    <property type="molecule type" value="Genomic_DNA"/>
</dbReference>
<gene>
    <name evidence="2" type="ORF">RLOC_00007332</name>
</gene>
<keyword evidence="1" id="KW-0472">Membrane</keyword>
<proteinExistence type="predicted"/>
<organism evidence="2 3">
    <name type="scientific">Lonchura striata</name>
    <name type="common">white-rumped munia</name>
    <dbReference type="NCBI Taxonomy" id="40157"/>
    <lineage>
        <taxon>Eukaryota</taxon>
        <taxon>Metazoa</taxon>
        <taxon>Chordata</taxon>
        <taxon>Craniata</taxon>
        <taxon>Vertebrata</taxon>
        <taxon>Euteleostomi</taxon>
        <taxon>Archelosauria</taxon>
        <taxon>Archosauria</taxon>
        <taxon>Dinosauria</taxon>
        <taxon>Saurischia</taxon>
        <taxon>Theropoda</taxon>
        <taxon>Coelurosauria</taxon>
        <taxon>Aves</taxon>
        <taxon>Neognathae</taxon>
        <taxon>Neoaves</taxon>
        <taxon>Telluraves</taxon>
        <taxon>Australaves</taxon>
        <taxon>Passeriformes</taxon>
        <taxon>Passeroidea</taxon>
        <taxon>Estrildidae</taxon>
        <taxon>Estrildinae</taxon>
        <taxon>Lonchura</taxon>
    </lineage>
</organism>
<name>A0A218VBX6_9PASE</name>
<comment type="caution">
    <text evidence="2">The sequence shown here is derived from an EMBL/GenBank/DDBJ whole genome shotgun (WGS) entry which is preliminary data.</text>
</comment>
<evidence type="ECO:0000313" key="2">
    <source>
        <dbReference type="EMBL" id="OWK63426.1"/>
    </source>
</evidence>
<keyword evidence="3" id="KW-1185">Reference proteome</keyword>